<feature type="compositionally biased region" description="Basic and acidic residues" evidence="7">
    <location>
        <begin position="718"/>
        <end position="728"/>
    </location>
</feature>
<dbReference type="SMART" id="SM00317">
    <property type="entry name" value="SET"/>
    <property type="match status" value="1"/>
</dbReference>
<dbReference type="Proteomes" id="UP000309340">
    <property type="component" value="Unassembled WGS sequence"/>
</dbReference>
<feature type="compositionally biased region" description="Acidic residues" evidence="7">
    <location>
        <begin position="729"/>
        <end position="759"/>
    </location>
</feature>
<comment type="caution">
    <text evidence="9">The sequence shown here is derived from an EMBL/GenBank/DDBJ whole genome shotgun (WGS) entry which is preliminary data.</text>
</comment>
<evidence type="ECO:0000256" key="4">
    <source>
        <dbReference type="ARBA" id="ARBA00024057"/>
    </source>
</evidence>
<dbReference type="EMBL" id="NAJQ01002123">
    <property type="protein sequence ID" value="TKA48821.1"/>
    <property type="molecule type" value="Genomic_DNA"/>
</dbReference>
<proteinExistence type="predicted"/>
<evidence type="ECO:0000313" key="10">
    <source>
        <dbReference type="Proteomes" id="UP000309340"/>
    </source>
</evidence>
<dbReference type="AlphaFoldDB" id="A0A4U0VHT1"/>
<feature type="region of interest" description="Disordered" evidence="7">
    <location>
        <begin position="715"/>
        <end position="857"/>
    </location>
</feature>
<feature type="region of interest" description="Disordered" evidence="7">
    <location>
        <begin position="467"/>
        <end position="693"/>
    </location>
</feature>
<feature type="compositionally biased region" description="Polar residues" evidence="7">
    <location>
        <begin position="640"/>
        <end position="649"/>
    </location>
</feature>
<evidence type="ECO:0000256" key="3">
    <source>
        <dbReference type="ARBA" id="ARBA00015413"/>
    </source>
</evidence>
<accession>A0A4U0VHT1</accession>
<evidence type="ECO:0000256" key="1">
    <source>
        <dbReference type="ARBA" id="ARBA00001984"/>
    </source>
</evidence>
<evidence type="ECO:0000313" key="9">
    <source>
        <dbReference type="EMBL" id="TKA48821.1"/>
    </source>
</evidence>
<dbReference type="GO" id="GO:0005634">
    <property type="term" value="C:nucleus"/>
    <property type="evidence" value="ECO:0007669"/>
    <property type="project" value="TreeGrafter"/>
</dbReference>
<comment type="catalytic activity">
    <reaction evidence="6">
        <text>L-lysyl(20)-[histone H4] + 3 S-adenosyl-L-methionine = N(6),N(6),N(6)-trimethyl-L-lysyl(20)-[histone H4] + 3 S-adenosyl-L-homocysteine + 3 H(+)</text>
        <dbReference type="Rhea" id="RHEA:64456"/>
        <dbReference type="Rhea" id="RHEA-COMP:15554"/>
        <dbReference type="Rhea" id="RHEA-COMP:15998"/>
        <dbReference type="ChEBI" id="CHEBI:15378"/>
        <dbReference type="ChEBI" id="CHEBI:29969"/>
        <dbReference type="ChEBI" id="CHEBI:57856"/>
        <dbReference type="ChEBI" id="CHEBI:59789"/>
        <dbReference type="ChEBI" id="CHEBI:61961"/>
        <dbReference type="EC" id="2.1.1.372"/>
    </reaction>
</comment>
<feature type="non-terminal residue" evidence="9">
    <location>
        <position position="1"/>
    </location>
</feature>
<feature type="non-terminal residue" evidence="9">
    <location>
        <position position="857"/>
    </location>
</feature>
<feature type="compositionally biased region" description="Low complexity" evidence="7">
    <location>
        <begin position="607"/>
        <end position="619"/>
    </location>
</feature>
<evidence type="ECO:0000256" key="6">
    <source>
        <dbReference type="ARBA" id="ARBA00048081"/>
    </source>
</evidence>
<feature type="compositionally biased region" description="Acidic residues" evidence="7">
    <location>
        <begin position="496"/>
        <end position="518"/>
    </location>
</feature>
<dbReference type="STRING" id="329884.A0A4U0VHT1"/>
<feature type="domain" description="SET" evidence="8">
    <location>
        <begin position="83"/>
        <end position="196"/>
    </location>
</feature>
<feature type="compositionally biased region" description="Acidic residues" evidence="7">
    <location>
        <begin position="836"/>
        <end position="847"/>
    </location>
</feature>
<feature type="region of interest" description="Disordered" evidence="7">
    <location>
        <begin position="420"/>
        <end position="442"/>
    </location>
</feature>
<sequence>VYFWSTIRKLNPTYHPNRGVSEEDICDILRRHLIHAKDPTAVHKHLLLLPGIAKYLRALKTEDEKEHFERHLRKYINIYLPDCPFDVGTTNRYTVLTAEAAIYARKPIKRGEAVKYLSGIQVAMTEREERTLSSRTDFSIVLSSRRKRPSLFLGPARFANHDCDSNSRLNTSGPHGIHIVARKDIAVGEEITVTYGEDYFGEGNGECLCGTCERLGRNGWDPRGPLLREDSSDDDEEEEEEEEVEEEEAERVGVRGRQSRARSRARSKRRPASAAAAAAGSRKRKRGEKTPGVAVKAEPASASNGRQKPRGRPRKSALPPGETTSRYKRLQAAAETGTAAGRRGAVSGSVLEVRRSRGGRFSSRAANAEEEDEEEEKDGNHAKVKEENNDDDDDDNGLEDPILKGIVGLLSSIGSRVLREKSEERKVKLRLREGDGEGDMDGVADALAERRAARRAMEDVMVVVGGKRGEGESAGIAGREVEGRGMPAQGSAPDVAEADSDAEADEEEEEDDDDEDGANGDLIPERPRSSNARFNPHTSEHAPSQPRVGRAASRMRGMRMEPRLQSFPISRAESRSSQLVKIKKEPGSHAVRKNGSKKTVEPVDIWSVPSSPEPAALASAKRRRMSGRFVKSAAVGMVQSEEQVGTGSTSPSSNGMGGGDSSSNSGSLESMASSATSVGTLGQAERPAPAPVPPVFQEAFAAGNIALRICEMLTTALPREEEERGGERDGDDGENGGEGHEETEEVEEEVGEEAEEEETEEKKPVPTDRAAAARAARSAKCRRRSGKAKLHTEKEKSAAPDEEALTPQRGRRSTRKSPQNTSQPEHSIPPIPSIEREEEEEEEEEAEAANPHPPNEA</sequence>
<evidence type="ECO:0000256" key="2">
    <source>
        <dbReference type="ARBA" id="ARBA00014232"/>
    </source>
</evidence>
<feature type="compositionally biased region" description="Acidic residues" evidence="7">
    <location>
        <begin position="388"/>
        <end position="398"/>
    </location>
</feature>
<feature type="compositionally biased region" description="Acidic residues" evidence="7">
    <location>
        <begin position="231"/>
        <end position="249"/>
    </location>
</feature>
<dbReference type="InterPro" id="IPR046341">
    <property type="entry name" value="SET_dom_sf"/>
</dbReference>
<feature type="region of interest" description="Disordered" evidence="7">
    <location>
        <begin position="219"/>
        <end position="401"/>
    </location>
</feature>
<dbReference type="InterPro" id="IPR001214">
    <property type="entry name" value="SET_dom"/>
</dbReference>
<dbReference type="PANTHER" id="PTHR12977">
    <property type="entry name" value="SUPPRESSOR OF VARIEGATION 4-20-RELATED"/>
    <property type="match status" value="1"/>
</dbReference>
<feature type="compositionally biased region" description="Low complexity" evidence="7">
    <location>
        <begin position="332"/>
        <end position="350"/>
    </location>
</feature>
<dbReference type="SUPFAM" id="SSF82199">
    <property type="entry name" value="SET domain"/>
    <property type="match status" value="1"/>
</dbReference>
<comment type="function">
    <text evidence="1">Histone methyltransferase that trimethylates 'Lys-20' of histone H4 to form H4K20me3.</text>
</comment>
<feature type="compositionally biased region" description="Basic residues" evidence="7">
    <location>
        <begin position="777"/>
        <end position="789"/>
    </location>
</feature>
<dbReference type="OrthoDB" id="6627536at2759"/>
<dbReference type="CDD" id="cd10524">
    <property type="entry name" value="SET_Suv4-20-like"/>
    <property type="match status" value="1"/>
</dbReference>
<feature type="compositionally biased region" description="Acidic residues" evidence="7">
    <location>
        <begin position="368"/>
        <end position="377"/>
    </location>
</feature>
<dbReference type="GO" id="GO:0140943">
    <property type="term" value="F:histone H4K20 trimethyltransferase activity"/>
    <property type="evidence" value="ECO:0007669"/>
    <property type="project" value="UniProtKB-EC"/>
</dbReference>
<evidence type="ECO:0000256" key="7">
    <source>
        <dbReference type="SAM" id="MobiDB-lite"/>
    </source>
</evidence>
<name>A0A4U0VHT1_9PEZI</name>
<dbReference type="InterPro" id="IPR039977">
    <property type="entry name" value="Suv4-20/Set9"/>
</dbReference>
<dbReference type="Gene3D" id="2.170.270.10">
    <property type="entry name" value="SET domain"/>
    <property type="match status" value="1"/>
</dbReference>
<feature type="compositionally biased region" description="Low complexity" evidence="7">
    <location>
        <begin position="661"/>
        <end position="687"/>
    </location>
</feature>
<dbReference type="PROSITE" id="PS51567">
    <property type="entry name" value="SAM_MT43_SUVAR420_1"/>
    <property type="match status" value="1"/>
</dbReference>
<dbReference type="PROSITE" id="PS50280">
    <property type="entry name" value="SET"/>
    <property type="match status" value="1"/>
</dbReference>
<feature type="compositionally biased region" description="Basic residues" evidence="7">
    <location>
        <begin position="257"/>
        <end position="271"/>
    </location>
</feature>
<feature type="compositionally biased region" description="Basic and acidic residues" evidence="7">
    <location>
        <begin position="378"/>
        <end position="387"/>
    </location>
</feature>
<reference evidence="9 10" key="1">
    <citation type="submission" date="2017-03" db="EMBL/GenBank/DDBJ databases">
        <title>Genomes of endolithic fungi from Antarctica.</title>
        <authorList>
            <person name="Coleine C."/>
            <person name="Masonjones S."/>
            <person name="Stajich J.E."/>
        </authorList>
    </citation>
    <scope>NUCLEOTIDE SEQUENCE [LARGE SCALE GENOMIC DNA]</scope>
    <source>
        <strain evidence="9 10">CCFEE 5184</strain>
    </source>
</reference>
<protein>
    <recommendedName>
        <fullName evidence="3">Histone-lysine N-methyltransferase SET9</fullName>
        <ecNumber evidence="4">2.1.1.372</ecNumber>
    </recommendedName>
    <alternativeName>
        <fullName evidence="2">Histone-lysine N-methyltransferase set9</fullName>
    </alternativeName>
    <alternativeName>
        <fullName evidence="5">SET domain protein 9</fullName>
    </alternativeName>
</protein>
<dbReference type="PANTHER" id="PTHR12977:SF4">
    <property type="entry name" value="HISTONE-LYSINE N-METHYLTRANSFERASE KMT5B"/>
    <property type="match status" value="1"/>
</dbReference>
<dbReference type="Pfam" id="PF00856">
    <property type="entry name" value="SET"/>
    <property type="match status" value="1"/>
</dbReference>
<gene>
    <name evidence="9" type="ORF">B0A55_13750</name>
</gene>
<keyword evidence="10" id="KW-1185">Reference proteome</keyword>
<feature type="compositionally biased region" description="Basic and acidic residues" evidence="7">
    <location>
        <begin position="420"/>
        <end position="435"/>
    </location>
</feature>
<evidence type="ECO:0000259" key="8">
    <source>
        <dbReference type="PROSITE" id="PS50280"/>
    </source>
</evidence>
<feature type="compositionally biased region" description="Basic and acidic residues" evidence="7">
    <location>
        <begin position="790"/>
        <end position="799"/>
    </location>
</feature>
<dbReference type="InterPro" id="IPR025783">
    <property type="entry name" value="Set9_fungi"/>
</dbReference>
<dbReference type="EC" id="2.1.1.372" evidence="4"/>
<evidence type="ECO:0000256" key="5">
    <source>
        <dbReference type="ARBA" id="ARBA00030653"/>
    </source>
</evidence>
<organism evidence="9 10">
    <name type="scientific">Friedmanniomyces simplex</name>
    <dbReference type="NCBI Taxonomy" id="329884"/>
    <lineage>
        <taxon>Eukaryota</taxon>
        <taxon>Fungi</taxon>
        <taxon>Dikarya</taxon>
        <taxon>Ascomycota</taxon>
        <taxon>Pezizomycotina</taxon>
        <taxon>Dothideomycetes</taxon>
        <taxon>Dothideomycetidae</taxon>
        <taxon>Mycosphaerellales</taxon>
        <taxon>Teratosphaeriaceae</taxon>
        <taxon>Friedmanniomyces</taxon>
    </lineage>
</organism>